<reference evidence="1 2" key="1">
    <citation type="journal article" date="2022" name="Hortic Res">
        <title>A haplotype resolved chromosomal level avocado genome allows analysis of novel avocado genes.</title>
        <authorList>
            <person name="Nath O."/>
            <person name="Fletcher S.J."/>
            <person name="Hayward A."/>
            <person name="Shaw L.M."/>
            <person name="Masouleh A.K."/>
            <person name="Furtado A."/>
            <person name="Henry R.J."/>
            <person name="Mitter N."/>
        </authorList>
    </citation>
    <scope>NUCLEOTIDE SEQUENCE [LARGE SCALE GENOMIC DNA]</scope>
    <source>
        <strain evidence="2">cv. Hass</strain>
    </source>
</reference>
<evidence type="ECO:0000313" key="2">
    <source>
        <dbReference type="Proteomes" id="UP001234297"/>
    </source>
</evidence>
<evidence type="ECO:0000313" key="1">
    <source>
        <dbReference type="EMBL" id="KAJ8649118.1"/>
    </source>
</evidence>
<name>A0ACC2MU04_PERAE</name>
<dbReference type="EMBL" id="CM056809">
    <property type="protein sequence ID" value="KAJ8649118.1"/>
    <property type="molecule type" value="Genomic_DNA"/>
</dbReference>
<organism evidence="1 2">
    <name type="scientific">Persea americana</name>
    <name type="common">Avocado</name>
    <dbReference type="NCBI Taxonomy" id="3435"/>
    <lineage>
        <taxon>Eukaryota</taxon>
        <taxon>Viridiplantae</taxon>
        <taxon>Streptophyta</taxon>
        <taxon>Embryophyta</taxon>
        <taxon>Tracheophyta</taxon>
        <taxon>Spermatophyta</taxon>
        <taxon>Magnoliopsida</taxon>
        <taxon>Magnoliidae</taxon>
        <taxon>Laurales</taxon>
        <taxon>Lauraceae</taxon>
        <taxon>Persea</taxon>
    </lineage>
</organism>
<sequence>MVGAHMDEEGGGIAVGGEDVLVGVGWGGRSNSSFVTKNLETYHHAPAQWPLPPWQVWNRLYVLDPFFPSRSLSQVLNLMDQMMENPFAALSRGMGGGSRMGFDVREDMDTLYLRVDMLGFQM</sequence>
<keyword evidence="2" id="KW-1185">Reference proteome</keyword>
<dbReference type="Proteomes" id="UP001234297">
    <property type="component" value="Chromosome 1"/>
</dbReference>
<accession>A0ACC2MU04</accession>
<proteinExistence type="predicted"/>
<comment type="caution">
    <text evidence="1">The sequence shown here is derived from an EMBL/GenBank/DDBJ whole genome shotgun (WGS) entry which is preliminary data.</text>
</comment>
<gene>
    <name evidence="1" type="ORF">MRB53_002141</name>
</gene>
<protein>
    <submittedName>
        <fullName evidence="1">Uncharacterized protein</fullName>
    </submittedName>
</protein>